<reference evidence="10" key="1">
    <citation type="journal article" date="2019" name="Int. J. Syst. Evol. Microbiol.">
        <title>The Global Catalogue of Microorganisms (GCM) 10K type strain sequencing project: providing services to taxonomists for standard genome sequencing and annotation.</title>
        <authorList>
            <consortium name="The Broad Institute Genomics Platform"/>
            <consortium name="The Broad Institute Genome Sequencing Center for Infectious Disease"/>
            <person name="Wu L."/>
            <person name="Ma J."/>
        </authorList>
    </citation>
    <scope>NUCLEOTIDE SEQUENCE [LARGE SCALE GENOMIC DNA]</scope>
    <source>
        <strain evidence="10">CGMCC 1.12286</strain>
    </source>
</reference>
<dbReference type="SUPFAM" id="SSF161098">
    <property type="entry name" value="MetI-like"/>
    <property type="match status" value="1"/>
</dbReference>
<evidence type="ECO:0000256" key="4">
    <source>
        <dbReference type="ARBA" id="ARBA00022692"/>
    </source>
</evidence>
<protein>
    <submittedName>
        <fullName evidence="9">Carbohydrate ABC transporter permease</fullName>
    </submittedName>
</protein>
<dbReference type="PROSITE" id="PS50928">
    <property type="entry name" value="ABC_TM1"/>
    <property type="match status" value="1"/>
</dbReference>
<comment type="caution">
    <text evidence="9">The sequence shown here is derived from an EMBL/GenBank/DDBJ whole genome shotgun (WGS) entry which is preliminary data.</text>
</comment>
<feature type="transmembrane region" description="Helical" evidence="7">
    <location>
        <begin position="74"/>
        <end position="98"/>
    </location>
</feature>
<organism evidence="9 10">
    <name type="scientific">Alicyclobacillus fodiniaquatilis</name>
    <dbReference type="NCBI Taxonomy" id="1661150"/>
    <lineage>
        <taxon>Bacteria</taxon>
        <taxon>Bacillati</taxon>
        <taxon>Bacillota</taxon>
        <taxon>Bacilli</taxon>
        <taxon>Bacillales</taxon>
        <taxon>Alicyclobacillaceae</taxon>
        <taxon>Alicyclobacillus</taxon>
    </lineage>
</organism>
<evidence type="ECO:0000256" key="6">
    <source>
        <dbReference type="ARBA" id="ARBA00023136"/>
    </source>
</evidence>
<comment type="subcellular location">
    <subcellularLocation>
        <location evidence="1 7">Cell membrane</location>
        <topology evidence="1 7">Multi-pass membrane protein</topology>
    </subcellularLocation>
</comment>
<dbReference type="EMBL" id="JBHUCX010000020">
    <property type="protein sequence ID" value="MFD1674596.1"/>
    <property type="molecule type" value="Genomic_DNA"/>
</dbReference>
<evidence type="ECO:0000256" key="7">
    <source>
        <dbReference type="RuleBase" id="RU363032"/>
    </source>
</evidence>
<dbReference type="Gene3D" id="1.10.3720.10">
    <property type="entry name" value="MetI-like"/>
    <property type="match status" value="1"/>
</dbReference>
<feature type="transmembrane region" description="Helical" evidence="7">
    <location>
        <begin position="141"/>
        <end position="162"/>
    </location>
</feature>
<sequence>MIEGKTIGDRTFNWANVLIMIILMILTLYPFWYALIGSLDTGNDYALGQVFLWPRQFTLANYKTVLVDPALLEALVVTITRTLIVTVVSVLYTAMFAYAFSRGYLRGKKWYAAAGFCSMYVGGGLVPLFMLLNWLHLYDNYLVYILPGLFSFWNVIIFTANFRSIPDSLIESAKMDGASEFRIFFQLILPLSKPVLAALSVFTAVGVWNDYTTTLFFTQSQGLQTLQYYILKLIQSVNAVDALQTQTGATSLITGKMHNVATATSAQTVQLAAMVVAAIPMIIMYPFAQKYFIKGVLIGSIKE</sequence>
<comment type="similarity">
    <text evidence="7">Belongs to the binding-protein-dependent transport system permease family.</text>
</comment>
<proteinExistence type="inferred from homology"/>
<keyword evidence="5 7" id="KW-1133">Transmembrane helix</keyword>
<dbReference type="PANTHER" id="PTHR43744:SF9">
    <property type="entry name" value="POLYGALACTURONAN_RHAMNOGALACTURONAN TRANSPORT SYSTEM PERMEASE PROTEIN YTCP"/>
    <property type="match status" value="1"/>
</dbReference>
<feature type="transmembrane region" description="Helical" evidence="7">
    <location>
        <begin position="183"/>
        <end position="208"/>
    </location>
</feature>
<gene>
    <name evidence="9" type="ORF">ACFSB2_07735</name>
</gene>
<feature type="transmembrane region" description="Helical" evidence="7">
    <location>
        <begin position="269"/>
        <end position="288"/>
    </location>
</feature>
<evidence type="ECO:0000256" key="1">
    <source>
        <dbReference type="ARBA" id="ARBA00004651"/>
    </source>
</evidence>
<dbReference type="InterPro" id="IPR035906">
    <property type="entry name" value="MetI-like_sf"/>
</dbReference>
<dbReference type="InterPro" id="IPR000515">
    <property type="entry name" value="MetI-like"/>
</dbReference>
<dbReference type="CDD" id="cd06261">
    <property type="entry name" value="TM_PBP2"/>
    <property type="match status" value="1"/>
</dbReference>
<evidence type="ECO:0000256" key="5">
    <source>
        <dbReference type="ARBA" id="ARBA00022989"/>
    </source>
</evidence>
<accession>A0ABW4JE18</accession>
<dbReference type="Proteomes" id="UP001597079">
    <property type="component" value="Unassembled WGS sequence"/>
</dbReference>
<evidence type="ECO:0000256" key="3">
    <source>
        <dbReference type="ARBA" id="ARBA00022475"/>
    </source>
</evidence>
<keyword evidence="4 7" id="KW-0812">Transmembrane</keyword>
<evidence type="ECO:0000256" key="2">
    <source>
        <dbReference type="ARBA" id="ARBA00022448"/>
    </source>
</evidence>
<dbReference type="PANTHER" id="PTHR43744">
    <property type="entry name" value="ABC TRANSPORTER PERMEASE PROTEIN MG189-RELATED-RELATED"/>
    <property type="match status" value="1"/>
</dbReference>
<keyword evidence="3" id="KW-1003">Cell membrane</keyword>
<keyword evidence="10" id="KW-1185">Reference proteome</keyword>
<name>A0ABW4JE18_9BACL</name>
<keyword evidence="6 7" id="KW-0472">Membrane</keyword>
<dbReference type="Pfam" id="PF00528">
    <property type="entry name" value="BPD_transp_1"/>
    <property type="match status" value="1"/>
</dbReference>
<keyword evidence="2 7" id="KW-0813">Transport</keyword>
<feature type="transmembrane region" description="Helical" evidence="7">
    <location>
        <begin position="110"/>
        <end position="135"/>
    </location>
</feature>
<feature type="transmembrane region" description="Helical" evidence="7">
    <location>
        <begin position="12"/>
        <end position="32"/>
    </location>
</feature>
<dbReference type="RefSeq" id="WP_377942459.1">
    <property type="nucleotide sequence ID" value="NZ_JBHUCX010000020.1"/>
</dbReference>
<feature type="domain" description="ABC transmembrane type-1" evidence="8">
    <location>
        <begin position="75"/>
        <end position="288"/>
    </location>
</feature>
<evidence type="ECO:0000313" key="10">
    <source>
        <dbReference type="Proteomes" id="UP001597079"/>
    </source>
</evidence>
<evidence type="ECO:0000313" key="9">
    <source>
        <dbReference type="EMBL" id="MFD1674596.1"/>
    </source>
</evidence>
<evidence type="ECO:0000259" key="8">
    <source>
        <dbReference type="PROSITE" id="PS50928"/>
    </source>
</evidence>